<dbReference type="PANTHER" id="PTHR30404:SF0">
    <property type="entry name" value="N-ACETYLMURAMOYL-L-ALANINE AMIDASE AMIC"/>
    <property type="match status" value="1"/>
</dbReference>
<dbReference type="RefSeq" id="WP_192902790.1">
    <property type="nucleotide sequence ID" value="NZ_QFFZ01000007.1"/>
</dbReference>
<dbReference type="EMBL" id="QFFZ01000007">
    <property type="protein sequence ID" value="TEB12385.1"/>
    <property type="molecule type" value="Genomic_DNA"/>
</dbReference>
<sequence>MSLGKMPMITNLWSKVIDGEKGEWLSRVVIESTKPYQYAVEDTDAGIALVGSGVLVNMPEGSIEVNDGLIRGINVKQENAGGARVEMVLARPVKYDLKCAAGFPFRLVVNLDRSDIIGLFNGKKIVVDPGHGGRDAGGKGPVSLLEKNVVVPIAANLEKQLRRAGAQVMMTRSGDEDVSINDRISLAVEGCADAYISLHTHVSADSSVDGAATLYAASNRQSARLAGYVQEEIIKKLKVRDRGTARQPLLDGIGENIPAVEVEVVTITNIVEEVFLRGLTIQKRAAEGIVNGLIKYFASEGRN</sequence>
<dbReference type="Pfam" id="PF01520">
    <property type="entry name" value="Amidase_3"/>
    <property type="match status" value="1"/>
</dbReference>
<dbReference type="CDD" id="cd02696">
    <property type="entry name" value="MurNAc-LAA"/>
    <property type="match status" value="1"/>
</dbReference>
<evidence type="ECO:0000313" key="4">
    <source>
        <dbReference type="Proteomes" id="UP000297597"/>
    </source>
</evidence>
<dbReference type="GO" id="GO:0030288">
    <property type="term" value="C:outer membrane-bounded periplasmic space"/>
    <property type="evidence" value="ECO:0007669"/>
    <property type="project" value="TreeGrafter"/>
</dbReference>
<organism evidence="3 4">
    <name type="scientific">Pelotomaculum propionicicum</name>
    <dbReference type="NCBI Taxonomy" id="258475"/>
    <lineage>
        <taxon>Bacteria</taxon>
        <taxon>Bacillati</taxon>
        <taxon>Bacillota</taxon>
        <taxon>Clostridia</taxon>
        <taxon>Eubacteriales</taxon>
        <taxon>Desulfotomaculaceae</taxon>
        <taxon>Pelotomaculum</taxon>
    </lineage>
</organism>
<dbReference type="PANTHER" id="PTHR30404">
    <property type="entry name" value="N-ACETYLMURAMOYL-L-ALANINE AMIDASE"/>
    <property type="match status" value="1"/>
</dbReference>
<feature type="domain" description="MurNAc-LAA" evidence="2">
    <location>
        <begin position="184"/>
        <end position="294"/>
    </location>
</feature>
<keyword evidence="1 3" id="KW-0378">Hydrolase</keyword>
<dbReference type="Proteomes" id="UP000297597">
    <property type="component" value="Unassembled WGS sequence"/>
</dbReference>
<comment type="caution">
    <text evidence="3">The sequence shown here is derived from an EMBL/GenBank/DDBJ whole genome shotgun (WGS) entry which is preliminary data.</text>
</comment>
<evidence type="ECO:0000259" key="2">
    <source>
        <dbReference type="SMART" id="SM00646"/>
    </source>
</evidence>
<dbReference type="InterPro" id="IPR002508">
    <property type="entry name" value="MurNAc-LAA_cat"/>
</dbReference>
<dbReference type="SMART" id="SM00646">
    <property type="entry name" value="Ami_3"/>
    <property type="match status" value="1"/>
</dbReference>
<dbReference type="Gene3D" id="2.60.40.3500">
    <property type="match status" value="1"/>
</dbReference>
<accession>A0A4Y7RTT2</accession>
<dbReference type="EC" id="3.5.1.28" evidence="3"/>
<keyword evidence="4" id="KW-1185">Reference proteome</keyword>
<dbReference type="SUPFAM" id="SSF53187">
    <property type="entry name" value="Zn-dependent exopeptidases"/>
    <property type="match status" value="1"/>
</dbReference>
<dbReference type="GO" id="GO:0009253">
    <property type="term" value="P:peptidoglycan catabolic process"/>
    <property type="evidence" value="ECO:0007669"/>
    <property type="project" value="InterPro"/>
</dbReference>
<reference evidence="3 4" key="1">
    <citation type="journal article" date="2018" name="Environ. Microbiol.">
        <title>Novel energy conservation strategies and behaviour of Pelotomaculum schinkii driving syntrophic propionate catabolism.</title>
        <authorList>
            <person name="Hidalgo-Ahumada C.A.P."/>
            <person name="Nobu M.K."/>
            <person name="Narihiro T."/>
            <person name="Tamaki H."/>
            <person name="Liu W.T."/>
            <person name="Kamagata Y."/>
            <person name="Stams A.J.M."/>
            <person name="Imachi H."/>
            <person name="Sousa D.Z."/>
        </authorList>
    </citation>
    <scope>NUCLEOTIDE SEQUENCE [LARGE SCALE GENOMIC DNA]</scope>
    <source>
        <strain evidence="3 4">MGP</strain>
    </source>
</reference>
<evidence type="ECO:0000313" key="3">
    <source>
        <dbReference type="EMBL" id="TEB12385.1"/>
    </source>
</evidence>
<gene>
    <name evidence="3" type="primary">lytC_2</name>
    <name evidence="3" type="ORF">Pmgp_01002</name>
</gene>
<dbReference type="Gene3D" id="3.40.630.40">
    <property type="entry name" value="Zn-dependent exopeptidases"/>
    <property type="match status" value="1"/>
</dbReference>
<name>A0A4Y7RTT2_9FIRM</name>
<proteinExistence type="predicted"/>
<dbReference type="GO" id="GO:0008745">
    <property type="term" value="F:N-acetylmuramoyl-L-alanine amidase activity"/>
    <property type="evidence" value="ECO:0007669"/>
    <property type="project" value="UniProtKB-EC"/>
</dbReference>
<dbReference type="InterPro" id="IPR050695">
    <property type="entry name" value="N-acetylmuramoyl_amidase_3"/>
</dbReference>
<protein>
    <submittedName>
        <fullName evidence="3">N-acetylmuramoyl-L-alanine amidase LytC</fullName>
        <ecNumber evidence="3">3.5.1.28</ecNumber>
    </submittedName>
</protein>
<evidence type="ECO:0000256" key="1">
    <source>
        <dbReference type="ARBA" id="ARBA00022801"/>
    </source>
</evidence>
<dbReference type="AlphaFoldDB" id="A0A4Y7RTT2"/>